<dbReference type="PANTHER" id="PTHR32060">
    <property type="entry name" value="TAIL-SPECIFIC PROTEASE"/>
    <property type="match status" value="1"/>
</dbReference>
<dbReference type="PROSITE" id="PS50106">
    <property type="entry name" value="PDZ"/>
    <property type="match status" value="1"/>
</dbReference>
<dbReference type="Proteomes" id="UP000018914">
    <property type="component" value="Chromosome"/>
</dbReference>
<name>W0DAF0_9AQUI</name>
<keyword evidence="3" id="KW-1185">Reference proteome</keyword>
<dbReference type="PANTHER" id="PTHR32060:SF22">
    <property type="entry name" value="CARBOXYL-TERMINAL-PROCESSING PEPTIDASE 3, CHLOROPLASTIC"/>
    <property type="match status" value="1"/>
</dbReference>
<dbReference type="RefSeq" id="WP_025305427.1">
    <property type="nucleotide sequence ID" value="NZ_CP007028.1"/>
</dbReference>
<dbReference type="OrthoDB" id="9812068at2"/>
<evidence type="ECO:0000313" key="2">
    <source>
        <dbReference type="EMBL" id="AHE95479.1"/>
    </source>
</evidence>
<dbReference type="EMBL" id="CP007028">
    <property type="protein sequence ID" value="AHE95479.1"/>
    <property type="molecule type" value="Genomic_DNA"/>
</dbReference>
<dbReference type="KEGG" id="trd:THERU_01040"/>
<dbReference type="STRING" id="75906.THERU_01040"/>
<gene>
    <name evidence="2" type="ORF">THERU_01040</name>
</gene>
<reference evidence="2 3" key="1">
    <citation type="submission" date="2013-12" db="EMBL/GenBank/DDBJ databases">
        <authorList>
            <consortium name="DOE Joint Genome Institute"/>
            <person name="Eisen J."/>
            <person name="Huntemann M."/>
            <person name="Han J."/>
            <person name="Chen A."/>
            <person name="Kyrpides N."/>
            <person name="Mavromatis K."/>
            <person name="Markowitz V."/>
            <person name="Palaniappan K."/>
            <person name="Ivanova N."/>
            <person name="Schaumberg A."/>
            <person name="Pati A."/>
            <person name="Liolios K."/>
            <person name="Nordberg H.P."/>
            <person name="Cantor M.N."/>
            <person name="Hua S.X."/>
            <person name="Woyke T."/>
        </authorList>
    </citation>
    <scope>NUCLEOTIDE SEQUENCE [LARGE SCALE GENOMIC DNA]</scope>
    <source>
        <strain evidence="2 3">DSM 23557</strain>
    </source>
</reference>
<evidence type="ECO:0000313" key="3">
    <source>
        <dbReference type="Proteomes" id="UP000018914"/>
    </source>
</evidence>
<organism evidence="3">
    <name type="scientific">Thermocrinis ruber</name>
    <dbReference type="NCBI Taxonomy" id="75906"/>
    <lineage>
        <taxon>Bacteria</taxon>
        <taxon>Pseudomonadati</taxon>
        <taxon>Aquificota</taxon>
        <taxon>Aquificia</taxon>
        <taxon>Aquificales</taxon>
        <taxon>Aquificaceae</taxon>
        <taxon>Thermocrinis</taxon>
    </lineage>
</organism>
<dbReference type="Pfam" id="PF03572">
    <property type="entry name" value="Peptidase_S41"/>
    <property type="match status" value="1"/>
</dbReference>
<dbReference type="GO" id="GO:0004175">
    <property type="term" value="F:endopeptidase activity"/>
    <property type="evidence" value="ECO:0007669"/>
    <property type="project" value="TreeGrafter"/>
</dbReference>
<proteinExistence type="predicted"/>
<dbReference type="AlphaFoldDB" id="W0DAF0"/>
<sequence length="369" mass="41178">MGIPFLLIILLAYLSYAQEQCSKEETLNKLREYIMRYHLWKNKFSELPQWKDESEAIAFLRSKGDKWTTITKLEEDRTWYSEAKLFGLGIRWNDEGVIVKVFEGSPAEKAGLKKGDIIYSINGETDKSKWSSAIRNTPANTPVKLEIIRNGFFESLEVQKGYFTINPIEEKRIINLGDKKIGYVHLVNFTNPTIREFRQTMEEFEREGIDGLIIDLSNNSGGLIGVAKALADMLLGGEGVMFYLETSSGGLSVYEFKSEKAFKKPIFVIVNKNTASAAELLASLLKRYAKAFVAGERTVGKYVGSNMYPLNDCGLVLRLVTFAMKLPDGTLVVGEKGMEPDCPAEGGNLEKALECFKSAINLGVLSASP</sequence>
<evidence type="ECO:0000259" key="1">
    <source>
        <dbReference type="PROSITE" id="PS50106"/>
    </source>
</evidence>
<dbReference type="GO" id="GO:0030288">
    <property type="term" value="C:outer membrane-bounded periplasmic space"/>
    <property type="evidence" value="ECO:0007669"/>
    <property type="project" value="TreeGrafter"/>
</dbReference>
<dbReference type="eggNOG" id="COG0793">
    <property type="taxonomic scope" value="Bacteria"/>
</dbReference>
<accession>W0DAF0</accession>
<keyword evidence="2" id="KW-0645">Protease</keyword>
<dbReference type="InterPro" id="IPR005151">
    <property type="entry name" value="Tail-specific_protease"/>
</dbReference>
<dbReference type="SMART" id="SM00245">
    <property type="entry name" value="TSPc"/>
    <property type="match status" value="1"/>
</dbReference>
<feature type="domain" description="PDZ" evidence="1">
    <location>
        <begin position="70"/>
        <end position="149"/>
    </location>
</feature>
<dbReference type="InterPro" id="IPR036034">
    <property type="entry name" value="PDZ_sf"/>
</dbReference>
<dbReference type="HOGENOM" id="CLU_017295_1_2_0"/>
<dbReference type="SMART" id="SM00228">
    <property type="entry name" value="PDZ"/>
    <property type="match status" value="1"/>
</dbReference>
<dbReference type="Pfam" id="PF13180">
    <property type="entry name" value="PDZ_2"/>
    <property type="match status" value="1"/>
</dbReference>
<dbReference type="Gene3D" id="3.90.226.10">
    <property type="entry name" value="2-enoyl-CoA Hydratase, Chain A, domain 1"/>
    <property type="match status" value="1"/>
</dbReference>
<dbReference type="InterPro" id="IPR001478">
    <property type="entry name" value="PDZ"/>
</dbReference>
<dbReference type="InterPro" id="IPR029045">
    <property type="entry name" value="ClpP/crotonase-like_dom_sf"/>
</dbReference>
<dbReference type="GO" id="GO:0008236">
    <property type="term" value="F:serine-type peptidase activity"/>
    <property type="evidence" value="ECO:0007669"/>
    <property type="project" value="InterPro"/>
</dbReference>
<dbReference type="GO" id="GO:0006508">
    <property type="term" value="P:proteolysis"/>
    <property type="evidence" value="ECO:0007669"/>
    <property type="project" value="UniProtKB-KW"/>
</dbReference>
<protein>
    <submittedName>
        <fullName evidence="2">Carboxyl-terminal protease</fullName>
    </submittedName>
</protein>
<dbReference type="Gene3D" id="2.30.42.10">
    <property type="match status" value="1"/>
</dbReference>
<keyword evidence="2" id="KW-0378">Hydrolase</keyword>
<dbReference type="SUPFAM" id="SSF52096">
    <property type="entry name" value="ClpP/crotonase"/>
    <property type="match status" value="1"/>
</dbReference>
<dbReference type="CDD" id="cd06567">
    <property type="entry name" value="Peptidase_S41"/>
    <property type="match status" value="1"/>
</dbReference>
<dbReference type="GO" id="GO:0007165">
    <property type="term" value="P:signal transduction"/>
    <property type="evidence" value="ECO:0007669"/>
    <property type="project" value="TreeGrafter"/>
</dbReference>
<dbReference type="SUPFAM" id="SSF50156">
    <property type="entry name" value="PDZ domain-like"/>
    <property type="match status" value="1"/>
</dbReference>